<dbReference type="GO" id="GO:0008408">
    <property type="term" value="F:3'-5' exonuclease activity"/>
    <property type="evidence" value="ECO:0000318"/>
    <property type="project" value="GO_Central"/>
</dbReference>
<reference evidence="4 5" key="2">
    <citation type="journal article" date="2017" name="Genome Biol.">
        <title>New reference genome sequences of hot pepper reveal the massive evolution of plant disease-resistance genes by retroduplication.</title>
        <authorList>
            <person name="Kim S."/>
            <person name="Park J."/>
            <person name="Yeom S.I."/>
            <person name="Kim Y.M."/>
            <person name="Seo E."/>
            <person name="Kim K.T."/>
            <person name="Kim M.S."/>
            <person name="Lee J.M."/>
            <person name="Cheong K."/>
            <person name="Shin H.S."/>
            <person name="Kim S.B."/>
            <person name="Han K."/>
            <person name="Lee J."/>
            <person name="Park M."/>
            <person name="Lee H.A."/>
            <person name="Lee H.Y."/>
            <person name="Lee Y."/>
            <person name="Oh S."/>
            <person name="Lee J.H."/>
            <person name="Choi E."/>
            <person name="Choi E."/>
            <person name="Lee S.E."/>
            <person name="Jeon J."/>
            <person name="Kim H."/>
            <person name="Choi G."/>
            <person name="Song H."/>
            <person name="Lee J."/>
            <person name="Lee S.C."/>
            <person name="Kwon J.K."/>
            <person name="Lee H.Y."/>
            <person name="Koo N."/>
            <person name="Hong Y."/>
            <person name="Kim R.W."/>
            <person name="Kang W.H."/>
            <person name="Huh J.H."/>
            <person name="Kang B.C."/>
            <person name="Yang T.J."/>
            <person name="Lee Y.H."/>
            <person name="Bennetzen J.L."/>
            <person name="Choi D."/>
        </authorList>
    </citation>
    <scope>NUCLEOTIDE SEQUENCE [LARGE SCALE GENOMIC DNA]</scope>
    <source>
        <strain evidence="5">cv. CM334</strain>
    </source>
</reference>
<evidence type="ECO:0000256" key="1">
    <source>
        <dbReference type="ARBA" id="ARBA00022722"/>
    </source>
</evidence>
<keyword evidence="1" id="KW-0540">Nuclease</keyword>
<dbReference type="GO" id="GO:0005737">
    <property type="term" value="C:cytoplasm"/>
    <property type="evidence" value="ECO:0000318"/>
    <property type="project" value="GO_Central"/>
</dbReference>
<sequence length="322" mass="37022">MPQLLMIGLIVIVVNSISSLLVSISSGSLIFNPEENHPVALLQLCVGRRCLLFQLLHKDAIPRFLVDFLMDPNFKFVGVRVKRDAEKLLRDHKMFVANTVDLNQLALSIYREEVYGKLGLKRMAKEVLGKVMEKPLNVTLSKWDAEELAYEQVEYAAIDAFVLFEIRKNLFNSMWERQREIDNTIAECVGNVIQRIFNWKVVGIKVKYEKFMGGMFSKFVYNNLRPTREEVQRLDLTMIEGIELNDADSAFSHDTSINRSGKRHFVDIHTHSNTDHQGFNDFSTVLPPKILRKTGLSVDASTSQPIKRRRTIHLVVRTVDMQ</sequence>
<dbReference type="InterPro" id="IPR036397">
    <property type="entry name" value="RNaseH_sf"/>
</dbReference>
<evidence type="ECO:0000259" key="3">
    <source>
        <dbReference type="Pfam" id="PF01612"/>
    </source>
</evidence>
<evidence type="ECO:0000313" key="4">
    <source>
        <dbReference type="EMBL" id="PHT72609.1"/>
    </source>
</evidence>
<dbReference type="InterPro" id="IPR051132">
    <property type="entry name" value="3-5_Exonuclease_domain"/>
</dbReference>
<dbReference type="AlphaFoldDB" id="A0A2G2YS92"/>
<dbReference type="PANTHER" id="PTHR13620">
    <property type="entry name" value="3-5 EXONUCLEASE"/>
    <property type="match status" value="1"/>
</dbReference>
<dbReference type="InterPro" id="IPR002562">
    <property type="entry name" value="3'-5'_exonuclease_dom"/>
</dbReference>
<keyword evidence="2" id="KW-0378">Hydrolase</keyword>
<dbReference type="SUPFAM" id="SSF53098">
    <property type="entry name" value="Ribonuclease H-like"/>
    <property type="match status" value="1"/>
</dbReference>
<reference evidence="4 5" key="1">
    <citation type="journal article" date="2014" name="Nat. Genet.">
        <title>Genome sequence of the hot pepper provides insights into the evolution of pungency in Capsicum species.</title>
        <authorList>
            <person name="Kim S."/>
            <person name="Park M."/>
            <person name="Yeom S.I."/>
            <person name="Kim Y.M."/>
            <person name="Lee J.M."/>
            <person name="Lee H.A."/>
            <person name="Seo E."/>
            <person name="Choi J."/>
            <person name="Cheong K."/>
            <person name="Kim K.T."/>
            <person name="Jung K."/>
            <person name="Lee G.W."/>
            <person name="Oh S.K."/>
            <person name="Bae C."/>
            <person name="Kim S.B."/>
            <person name="Lee H.Y."/>
            <person name="Kim S.Y."/>
            <person name="Kim M.S."/>
            <person name="Kang B.C."/>
            <person name="Jo Y.D."/>
            <person name="Yang H.B."/>
            <person name="Jeong H.J."/>
            <person name="Kang W.H."/>
            <person name="Kwon J.K."/>
            <person name="Shin C."/>
            <person name="Lim J.Y."/>
            <person name="Park J.H."/>
            <person name="Huh J.H."/>
            <person name="Kim J.S."/>
            <person name="Kim B.D."/>
            <person name="Cohen O."/>
            <person name="Paran I."/>
            <person name="Suh M.C."/>
            <person name="Lee S.B."/>
            <person name="Kim Y.K."/>
            <person name="Shin Y."/>
            <person name="Noh S.J."/>
            <person name="Park J."/>
            <person name="Seo Y.S."/>
            <person name="Kwon S.Y."/>
            <person name="Kim H.A."/>
            <person name="Park J.M."/>
            <person name="Kim H.J."/>
            <person name="Choi S.B."/>
            <person name="Bosland P.W."/>
            <person name="Reeves G."/>
            <person name="Jo S.H."/>
            <person name="Lee B.W."/>
            <person name="Cho H.T."/>
            <person name="Choi H.S."/>
            <person name="Lee M.S."/>
            <person name="Yu Y."/>
            <person name="Do Choi Y."/>
            <person name="Park B.S."/>
            <person name="van Deynze A."/>
            <person name="Ashrafi H."/>
            <person name="Hill T."/>
            <person name="Kim W.T."/>
            <person name="Pai H.S."/>
            <person name="Ahn H.K."/>
            <person name="Yeam I."/>
            <person name="Giovannoni J.J."/>
            <person name="Rose J.K."/>
            <person name="Sorensen I."/>
            <person name="Lee S.J."/>
            <person name="Kim R.W."/>
            <person name="Choi I.Y."/>
            <person name="Choi B.S."/>
            <person name="Lim J.S."/>
            <person name="Lee Y.H."/>
            <person name="Choi D."/>
        </authorList>
    </citation>
    <scope>NUCLEOTIDE SEQUENCE [LARGE SCALE GENOMIC DNA]</scope>
    <source>
        <strain evidence="5">cv. CM334</strain>
    </source>
</reference>
<comment type="caution">
    <text evidence="4">The sequence shown here is derived from an EMBL/GenBank/DDBJ whole genome shotgun (WGS) entry which is preliminary data.</text>
</comment>
<dbReference type="GO" id="GO:0005634">
    <property type="term" value="C:nucleus"/>
    <property type="evidence" value="ECO:0000318"/>
    <property type="project" value="GO_Central"/>
</dbReference>
<feature type="domain" description="3'-5' exonuclease" evidence="3">
    <location>
        <begin position="38"/>
        <end position="172"/>
    </location>
</feature>
<dbReference type="Gene3D" id="3.30.420.10">
    <property type="entry name" value="Ribonuclease H-like superfamily/Ribonuclease H"/>
    <property type="match status" value="1"/>
</dbReference>
<dbReference type="CDD" id="cd06141">
    <property type="entry name" value="WRN_exo"/>
    <property type="match status" value="1"/>
</dbReference>
<keyword evidence="5" id="KW-1185">Reference proteome</keyword>
<evidence type="ECO:0000256" key="2">
    <source>
        <dbReference type="ARBA" id="ARBA00022801"/>
    </source>
</evidence>
<dbReference type="PANTHER" id="PTHR13620:SF117">
    <property type="entry name" value="WERNER SYNDROME-LIKE EXONUCLEASE"/>
    <property type="match status" value="1"/>
</dbReference>
<proteinExistence type="predicted"/>
<dbReference type="Pfam" id="PF01612">
    <property type="entry name" value="DNA_pol_A_exo1"/>
    <property type="match status" value="1"/>
</dbReference>
<dbReference type="STRING" id="4072.A0A2G2YS92"/>
<accession>A0A2G2YS92</accession>
<dbReference type="EMBL" id="AYRZ02000009">
    <property type="protein sequence ID" value="PHT72609.1"/>
    <property type="molecule type" value="Genomic_DNA"/>
</dbReference>
<protein>
    <recommendedName>
        <fullName evidence="3">3'-5' exonuclease domain-containing protein</fullName>
    </recommendedName>
</protein>
<dbReference type="GO" id="GO:0003676">
    <property type="term" value="F:nucleic acid binding"/>
    <property type="evidence" value="ECO:0007669"/>
    <property type="project" value="InterPro"/>
</dbReference>
<dbReference type="Proteomes" id="UP000222542">
    <property type="component" value="Unassembled WGS sequence"/>
</dbReference>
<dbReference type="GO" id="GO:0006139">
    <property type="term" value="P:nucleobase-containing compound metabolic process"/>
    <property type="evidence" value="ECO:0007669"/>
    <property type="project" value="InterPro"/>
</dbReference>
<dbReference type="Gramene" id="PHT72609">
    <property type="protein sequence ID" value="PHT72609"/>
    <property type="gene ID" value="T459_23394"/>
</dbReference>
<evidence type="ECO:0000313" key="5">
    <source>
        <dbReference type="Proteomes" id="UP000222542"/>
    </source>
</evidence>
<name>A0A2G2YS92_CAPAN</name>
<dbReference type="InterPro" id="IPR012337">
    <property type="entry name" value="RNaseH-like_sf"/>
</dbReference>
<gene>
    <name evidence="4" type="ORF">T459_23394</name>
</gene>
<organism evidence="4 5">
    <name type="scientific">Capsicum annuum</name>
    <name type="common">Capsicum pepper</name>
    <dbReference type="NCBI Taxonomy" id="4072"/>
    <lineage>
        <taxon>Eukaryota</taxon>
        <taxon>Viridiplantae</taxon>
        <taxon>Streptophyta</taxon>
        <taxon>Embryophyta</taxon>
        <taxon>Tracheophyta</taxon>
        <taxon>Spermatophyta</taxon>
        <taxon>Magnoliopsida</taxon>
        <taxon>eudicotyledons</taxon>
        <taxon>Gunneridae</taxon>
        <taxon>Pentapetalae</taxon>
        <taxon>asterids</taxon>
        <taxon>lamiids</taxon>
        <taxon>Solanales</taxon>
        <taxon>Solanaceae</taxon>
        <taxon>Solanoideae</taxon>
        <taxon>Capsiceae</taxon>
        <taxon>Capsicum</taxon>
    </lineage>
</organism>